<comment type="similarity">
    <text evidence="1">Belongs to the GMC oxidoreductase family.</text>
</comment>
<dbReference type="AlphaFoldDB" id="A0A9W4XTX6"/>
<dbReference type="Gene3D" id="3.30.560.10">
    <property type="entry name" value="Glucose Oxidase, domain 3"/>
    <property type="match status" value="1"/>
</dbReference>
<evidence type="ECO:0000256" key="1">
    <source>
        <dbReference type="ARBA" id="ARBA00010790"/>
    </source>
</evidence>
<dbReference type="InterPro" id="IPR007867">
    <property type="entry name" value="GMC_OxRtase_C"/>
</dbReference>
<dbReference type="SUPFAM" id="SSF54373">
    <property type="entry name" value="FAD-linked reductases, C-terminal domain"/>
    <property type="match status" value="1"/>
</dbReference>
<organism evidence="4 5">
    <name type="scientific">Periconia digitata</name>
    <dbReference type="NCBI Taxonomy" id="1303443"/>
    <lineage>
        <taxon>Eukaryota</taxon>
        <taxon>Fungi</taxon>
        <taxon>Dikarya</taxon>
        <taxon>Ascomycota</taxon>
        <taxon>Pezizomycotina</taxon>
        <taxon>Dothideomycetes</taxon>
        <taxon>Pleosporomycetidae</taxon>
        <taxon>Pleosporales</taxon>
        <taxon>Massarineae</taxon>
        <taxon>Periconiaceae</taxon>
        <taxon>Periconia</taxon>
    </lineage>
</organism>
<dbReference type="Gene3D" id="3.50.50.60">
    <property type="entry name" value="FAD/NAD(P)-binding domain"/>
    <property type="match status" value="1"/>
</dbReference>
<dbReference type="Proteomes" id="UP001152607">
    <property type="component" value="Unassembled WGS sequence"/>
</dbReference>
<keyword evidence="2" id="KW-0732">Signal</keyword>
<dbReference type="EMBL" id="CAOQHR010000010">
    <property type="protein sequence ID" value="CAI6340535.1"/>
    <property type="molecule type" value="Genomic_DNA"/>
</dbReference>
<protein>
    <recommendedName>
        <fullName evidence="3">Glucose-methanol-choline oxidoreductase N-terminal domain-containing protein</fullName>
    </recommendedName>
</protein>
<dbReference type="SUPFAM" id="SSF51905">
    <property type="entry name" value="FAD/NAD(P)-binding domain"/>
    <property type="match status" value="1"/>
</dbReference>
<name>A0A9W4XTX6_9PLEO</name>
<dbReference type="PANTHER" id="PTHR11552:SF213">
    <property type="entry name" value="DEHYDROGENASE, PUTATIVE-RELATED"/>
    <property type="match status" value="1"/>
</dbReference>
<reference evidence="4" key="1">
    <citation type="submission" date="2023-01" db="EMBL/GenBank/DDBJ databases">
        <authorList>
            <person name="Van Ghelder C."/>
            <person name="Rancurel C."/>
        </authorList>
    </citation>
    <scope>NUCLEOTIDE SEQUENCE</scope>
    <source>
        <strain evidence="4">CNCM I-4278</strain>
    </source>
</reference>
<dbReference type="InterPro" id="IPR000172">
    <property type="entry name" value="GMC_OxRdtase_N"/>
</dbReference>
<dbReference type="Pfam" id="PF05199">
    <property type="entry name" value="GMC_oxred_C"/>
    <property type="match status" value="1"/>
</dbReference>
<evidence type="ECO:0000313" key="5">
    <source>
        <dbReference type="Proteomes" id="UP001152607"/>
    </source>
</evidence>
<dbReference type="InterPro" id="IPR012132">
    <property type="entry name" value="GMC_OxRdtase"/>
</dbReference>
<dbReference type="PROSITE" id="PS00624">
    <property type="entry name" value="GMC_OXRED_2"/>
    <property type="match status" value="1"/>
</dbReference>
<sequence length="629" mass="68811">MLFPYLLFAAFSGIAVTATEDQYDYVIIGSGPGGGSLAANLAKEGHSVFLIEAGGDASEELPQRLPALAVPASEGSPHAWQFFVKHYSNETQNRRDFKYTYRLSNGSFHVGPNAPADAEPLGLFYPRGATLGGSSQVNAMNFAWAPDNEWDYIANLTGDSSWGHESMRQNLMELENCTYVPLGTPGHGFDGFLESTHVADTASGILSPEIYSYVEEVSRQVGDVFPESREHMRELFSRDINRLDNDRYETPLMFALPTAISATTRARSSVADYINQVIDAGYPLTVSLHSLATKVITEPCDGKPKAVGVEYMVGEALYSVDDRYNADTTGETRTVRAKKEVIVSGGSFNTPQILMLSGIGPRSELEELDIPVIADLPAVGKYMQDNYEAPLQIRSEQPWVNNTTSPCTGTFDSSDPCLAQWENNATGPYAGSGGTFFMTSRSNESWDKDADLFYLSMATYAGTGFYPGYSHSTPNPLYWTTSIVKMQTDNPAGTVTLRSKDPREAPAINFNYFTHNAEKDLRALVEGCNLLLKAYDAVGIPYARIEPDPAISMEQGIMDQTFSHHATSSCRMGPAGHRDYCVDSKFRVNGVENLRVVDASVLPRVPGAMPNGPTFTISQKAFHTILEDS</sequence>
<feature type="signal peptide" evidence="2">
    <location>
        <begin position="1"/>
        <end position="17"/>
    </location>
</feature>
<evidence type="ECO:0000259" key="3">
    <source>
        <dbReference type="PROSITE" id="PS00624"/>
    </source>
</evidence>
<dbReference type="GO" id="GO:0016614">
    <property type="term" value="F:oxidoreductase activity, acting on CH-OH group of donors"/>
    <property type="evidence" value="ECO:0007669"/>
    <property type="project" value="InterPro"/>
</dbReference>
<evidence type="ECO:0000313" key="4">
    <source>
        <dbReference type="EMBL" id="CAI6340535.1"/>
    </source>
</evidence>
<feature type="chain" id="PRO_5040799685" description="Glucose-methanol-choline oxidoreductase N-terminal domain-containing protein" evidence="2">
    <location>
        <begin position="18"/>
        <end position="629"/>
    </location>
</feature>
<dbReference type="Pfam" id="PF00732">
    <property type="entry name" value="GMC_oxred_N"/>
    <property type="match status" value="1"/>
</dbReference>
<dbReference type="PIRSF" id="PIRSF000137">
    <property type="entry name" value="Alcohol_oxidase"/>
    <property type="match status" value="1"/>
</dbReference>
<dbReference type="GO" id="GO:0050660">
    <property type="term" value="F:flavin adenine dinucleotide binding"/>
    <property type="evidence" value="ECO:0007669"/>
    <property type="project" value="InterPro"/>
</dbReference>
<proteinExistence type="inferred from homology"/>
<dbReference type="OrthoDB" id="269227at2759"/>
<accession>A0A9W4XTX6</accession>
<evidence type="ECO:0000256" key="2">
    <source>
        <dbReference type="SAM" id="SignalP"/>
    </source>
</evidence>
<keyword evidence="5" id="KW-1185">Reference proteome</keyword>
<dbReference type="PANTHER" id="PTHR11552">
    <property type="entry name" value="GLUCOSE-METHANOL-CHOLINE GMC OXIDOREDUCTASE"/>
    <property type="match status" value="1"/>
</dbReference>
<comment type="caution">
    <text evidence="4">The sequence shown here is derived from an EMBL/GenBank/DDBJ whole genome shotgun (WGS) entry which is preliminary data.</text>
</comment>
<feature type="domain" description="Glucose-methanol-choline oxidoreductase N-terminal" evidence="3">
    <location>
        <begin position="346"/>
        <end position="360"/>
    </location>
</feature>
<dbReference type="InterPro" id="IPR036188">
    <property type="entry name" value="FAD/NAD-bd_sf"/>
</dbReference>
<gene>
    <name evidence="4" type="ORF">PDIGIT_LOCUS13715</name>
</gene>